<evidence type="ECO:0000313" key="2">
    <source>
        <dbReference type="WBParaSite" id="L893_g30847.t1"/>
    </source>
</evidence>
<sequence>MPHAWRRTVLITGSTDGPGRQAALELASHYDTNFVVVHGKTKEKCQETVDYIVSECKIEGKGNVDFVVADFSDLKQVGSKVKIRVKGLGLVTKIS</sequence>
<proteinExistence type="predicted"/>
<evidence type="ECO:0000313" key="1">
    <source>
        <dbReference type="Proteomes" id="UP000095287"/>
    </source>
</evidence>
<name>A0A1I7ZXS8_9BILA</name>
<accession>A0A1I7ZXS8</accession>
<organism evidence="1 2">
    <name type="scientific">Steinernema glaseri</name>
    <dbReference type="NCBI Taxonomy" id="37863"/>
    <lineage>
        <taxon>Eukaryota</taxon>
        <taxon>Metazoa</taxon>
        <taxon>Ecdysozoa</taxon>
        <taxon>Nematoda</taxon>
        <taxon>Chromadorea</taxon>
        <taxon>Rhabditida</taxon>
        <taxon>Tylenchina</taxon>
        <taxon>Panagrolaimomorpha</taxon>
        <taxon>Strongyloidoidea</taxon>
        <taxon>Steinernematidae</taxon>
        <taxon>Steinernema</taxon>
    </lineage>
</organism>
<dbReference type="Proteomes" id="UP000095287">
    <property type="component" value="Unplaced"/>
</dbReference>
<keyword evidence="1" id="KW-1185">Reference proteome</keyword>
<dbReference type="SUPFAM" id="SSF51735">
    <property type="entry name" value="NAD(P)-binding Rossmann-fold domains"/>
    <property type="match status" value="1"/>
</dbReference>
<dbReference type="WBParaSite" id="L893_g30847.t1">
    <property type="protein sequence ID" value="L893_g30847.t1"/>
    <property type="gene ID" value="L893_g30847"/>
</dbReference>
<protein>
    <submittedName>
        <fullName evidence="2">Estradiol 17-beta-dehydrogenase 8</fullName>
    </submittedName>
</protein>
<dbReference type="Gene3D" id="3.40.50.720">
    <property type="entry name" value="NAD(P)-binding Rossmann-like Domain"/>
    <property type="match status" value="1"/>
</dbReference>
<dbReference type="AlphaFoldDB" id="A0A1I7ZXS8"/>
<reference evidence="2" key="1">
    <citation type="submission" date="2016-11" db="UniProtKB">
        <authorList>
            <consortium name="WormBaseParasite"/>
        </authorList>
    </citation>
    <scope>IDENTIFICATION</scope>
</reference>
<dbReference type="InterPro" id="IPR036291">
    <property type="entry name" value="NAD(P)-bd_dom_sf"/>
</dbReference>